<comment type="caution">
    <text evidence="1">The sequence shown here is derived from an EMBL/GenBank/DDBJ whole genome shotgun (WGS) entry which is preliminary data.</text>
</comment>
<dbReference type="Proteomes" id="UP000836387">
    <property type="component" value="Unassembled WGS sequence"/>
</dbReference>
<proteinExistence type="predicted"/>
<evidence type="ECO:0000313" key="2">
    <source>
        <dbReference type="Proteomes" id="UP000836387"/>
    </source>
</evidence>
<name>A0ACA9UUW8_BIOOC</name>
<protein>
    <submittedName>
        <fullName evidence="1">Uncharacterized protein</fullName>
    </submittedName>
</protein>
<evidence type="ECO:0000313" key="1">
    <source>
        <dbReference type="EMBL" id="CAG9956850.1"/>
    </source>
</evidence>
<gene>
    <name evidence="1" type="ORF">CRV2_00008763</name>
</gene>
<organism evidence="1 2">
    <name type="scientific">Clonostachys rosea f. rosea IK726</name>
    <dbReference type="NCBI Taxonomy" id="1349383"/>
    <lineage>
        <taxon>Eukaryota</taxon>
        <taxon>Fungi</taxon>
        <taxon>Dikarya</taxon>
        <taxon>Ascomycota</taxon>
        <taxon>Pezizomycotina</taxon>
        <taxon>Sordariomycetes</taxon>
        <taxon>Hypocreomycetidae</taxon>
        <taxon>Hypocreales</taxon>
        <taxon>Bionectriaceae</taxon>
        <taxon>Clonostachys</taxon>
    </lineage>
</organism>
<reference evidence="1" key="1">
    <citation type="submission" date="2020-04" db="EMBL/GenBank/DDBJ databases">
        <authorList>
            <person name="Broberg M."/>
        </authorList>
    </citation>
    <scope>NUCLEOTIDE SEQUENCE</scope>
</reference>
<reference evidence="1" key="2">
    <citation type="submission" date="2021-10" db="EMBL/GenBank/DDBJ databases">
        <authorList>
            <person name="Piombo E."/>
        </authorList>
    </citation>
    <scope>NUCLEOTIDE SEQUENCE</scope>
</reference>
<accession>A0ACA9UUW8</accession>
<sequence>MIRVLIDCHFEEFDNACSPEVYGLHKLQGSENQGPSALIKFVGRGRGHTAASSDNALVLANTQDSPTHQPLFLVTRMPLRQYGVSNSGALSGAFRLKVPRPSFVTAADRVSGQLVHLLGSDLQATFAVLGELPELPQRLSHSPILLNCVTLYCHAWSQCADTQLRFHQLLKTSLYTKAIQGLQRAVQSENVYTLETLAAIVMIEFLLCKCDMVSPQDMRPHRLAIRHVVKKMGIPDPRSANYWLHLSLIRITGFMMRNLAYFDNLDPSAYYDSPWSEILSNYDSFWADDSRNDDREFVTQWLEDDQDGEWNEKTEVETTFELANDIWIVFTSRWCQRVRQIKANPSEMEHERALLVHRMSKAERFLWAMGETLWKRLQSNGSIIEHSDPDFFVSRRYEFTTYKVTRVAVHLVALRAFLLRVLFDLYSLVDVYDGAIYETYRGLCFQVWACLPHLKTVHALSAKDTLLMVVPLYEAADSDELRHLYDIKIDWTVFGAAEHMSIEAFQNWIVARSAQWI</sequence>
<dbReference type="EMBL" id="CADEHS020000645">
    <property type="protein sequence ID" value="CAG9956850.1"/>
    <property type="molecule type" value="Genomic_DNA"/>
</dbReference>
<keyword evidence="2" id="KW-1185">Reference proteome</keyword>